<dbReference type="EMBL" id="JARH01000348">
    <property type="protein sequence ID" value="EXF81841.1"/>
    <property type="molecule type" value="Genomic_DNA"/>
</dbReference>
<dbReference type="AlphaFoldDB" id="A0A010RN29"/>
<keyword evidence="2" id="KW-1185">Reference proteome</keyword>
<dbReference type="Proteomes" id="UP000020467">
    <property type="component" value="Unassembled WGS sequence"/>
</dbReference>
<gene>
    <name evidence="1" type="ORF">CFIO01_13489</name>
</gene>
<name>A0A010RN29_9PEZI</name>
<sequence length="150" mass="17232">MQPARPLLILLHIVTYRRDSQYAVEVLYRTPHHRDEEKQPAQYPVSLSIGHMPRMYASRTRRAPASISLSLSALSSLRILLNNYSHEDLAIVVPRIPSASARLQPYAEPQNATAIPLPMLPLLHPRQCLREIDSEQTYAYRDLRPDVDRK</sequence>
<accession>A0A010RN29</accession>
<evidence type="ECO:0000313" key="2">
    <source>
        <dbReference type="Proteomes" id="UP000020467"/>
    </source>
</evidence>
<dbReference type="KEGG" id="cfj:CFIO01_13489"/>
<dbReference type="OrthoDB" id="10579812at2759"/>
<organism evidence="1 2">
    <name type="scientific">Colletotrichum fioriniae PJ7</name>
    <dbReference type="NCBI Taxonomy" id="1445577"/>
    <lineage>
        <taxon>Eukaryota</taxon>
        <taxon>Fungi</taxon>
        <taxon>Dikarya</taxon>
        <taxon>Ascomycota</taxon>
        <taxon>Pezizomycotina</taxon>
        <taxon>Sordariomycetes</taxon>
        <taxon>Hypocreomycetidae</taxon>
        <taxon>Glomerellales</taxon>
        <taxon>Glomerellaceae</taxon>
        <taxon>Colletotrichum</taxon>
        <taxon>Colletotrichum acutatum species complex</taxon>
    </lineage>
</organism>
<dbReference type="HOGENOM" id="CLU_1740383_0_0_1"/>
<proteinExistence type="predicted"/>
<comment type="caution">
    <text evidence="1">The sequence shown here is derived from an EMBL/GenBank/DDBJ whole genome shotgun (WGS) entry which is preliminary data.</text>
</comment>
<reference evidence="1 2" key="1">
    <citation type="submission" date="2014-02" db="EMBL/GenBank/DDBJ databases">
        <title>The genome sequence of Colletotrichum fioriniae PJ7.</title>
        <authorList>
            <person name="Baroncelli R."/>
            <person name="Thon M.R."/>
        </authorList>
    </citation>
    <scope>NUCLEOTIDE SEQUENCE [LARGE SCALE GENOMIC DNA]</scope>
    <source>
        <strain evidence="1 2">PJ7</strain>
    </source>
</reference>
<evidence type="ECO:0000313" key="1">
    <source>
        <dbReference type="EMBL" id="EXF81841.1"/>
    </source>
</evidence>
<protein>
    <submittedName>
        <fullName evidence="1">Uncharacterized protein</fullName>
    </submittedName>
</protein>